<dbReference type="PANTHER" id="PTHR30083:SF0">
    <property type="entry name" value="3'-PHOSPHOADENOSINE 5'-PHOSPHOSULFATE SULFOTRANSFERASE (PAPS REDUCTASE)_FAD SYNTHETASE"/>
    <property type="match status" value="1"/>
</dbReference>
<evidence type="ECO:0000313" key="2">
    <source>
        <dbReference type="Proteomes" id="UP000184192"/>
    </source>
</evidence>
<keyword evidence="2" id="KW-1185">Reference proteome</keyword>
<dbReference type="Gene3D" id="3.40.50.620">
    <property type="entry name" value="HUPs"/>
    <property type="match status" value="1"/>
</dbReference>
<dbReference type="SUPFAM" id="SSF52402">
    <property type="entry name" value="Adenine nucleotide alpha hydrolases-like"/>
    <property type="match status" value="1"/>
</dbReference>
<dbReference type="GO" id="GO:0071453">
    <property type="term" value="P:cellular response to oxygen levels"/>
    <property type="evidence" value="ECO:0007669"/>
    <property type="project" value="TreeGrafter"/>
</dbReference>
<dbReference type="InterPro" id="IPR021845">
    <property type="entry name" value="DUF3440"/>
</dbReference>
<gene>
    <name evidence="1" type="ORF">SAMN05444350_12216</name>
</gene>
<dbReference type="eggNOG" id="COG3969">
    <property type="taxonomic scope" value="Bacteria"/>
</dbReference>
<dbReference type="FunFam" id="3.40.50.620:FF:000163">
    <property type="entry name" value="Predicted phosphoadenosine phosphosulfate reductase"/>
    <property type="match status" value="1"/>
</dbReference>
<proteinExistence type="predicted"/>
<protein>
    <submittedName>
        <fullName evidence="1">Predicted phosphoadenosine phosphosulfate sulfurtransferase, contains C-terminal DUF3440 domain</fullName>
    </submittedName>
</protein>
<evidence type="ECO:0000313" key="1">
    <source>
        <dbReference type="EMBL" id="SHJ31837.1"/>
    </source>
</evidence>
<dbReference type="PANTHER" id="PTHR30083">
    <property type="entry name" value="TRANSCRIPTIONAL REGULATOR-RELATED"/>
    <property type="match status" value="1"/>
</dbReference>
<reference evidence="2" key="1">
    <citation type="submission" date="2016-11" db="EMBL/GenBank/DDBJ databases">
        <authorList>
            <person name="Varghese N."/>
            <person name="Submissions S."/>
        </authorList>
    </citation>
    <scope>NUCLEOTIDE SEQUENCE [LARGE SCALE GENOMIC DNA]</scope>
    <source>
        <strain evidence="2">DSM 26884</strain>
    </source>
</reference>
<dbReference type="RefSeq" id="WP_025833931.1">
    <property type="nucleotide sequence ID" value="NZ_FQZN01000022.1"/>
</dbReference>
<dbReference type="Pfam" id="PF11922">
    <property type="entry name" value="DUF3440"/>
    <property type="match status" value="1"/>
</dbReference>
<sequence>MAELQKNVYELAEERLDIIFKQFDNICVSFSGGKDSGVLLNLCIDYIRRHNLKRKLCVYHMDYEIQYSMTIDYVDRILEANKDIVDVYRVCVPFKVTTCTSMHQSYWRPWDPEMRDIWVRKMPKGSLPVEHFPFYTDAMWDYEFQMHFAKWLHEKKDAVRSCFLIGIRTQESFNRWRSIHLARKYQMYHNYRWTSKIGNDIFNAYPIYDWKTTDIWTANGKFGWDYNHLYDLYYKAGVNIERQRVASPFLCEAQESLRLYKVIDPSTWGKMIGRVNGVNFTGIYGGTHAMGWQTVRLPKGYTWKEFMQFLLSTLPEDTRRNYLKKLTVSIEFWRTKGGCLSEETIQKLLKAGVSLEVVNTTNYKTNKKPVKMDYLDDIDISEFREIPTYKRMCVCILKNDHACKYMGFALNKEEAYKRDKIMEQFKNMML</sequence>
<dbReference type="GO" id="GO:0016740">
    <property type="term" value="F:transferase activity"/>
    <property type="evidence" value="ECO:0007669"/>
    <property type="project" value="UniProtKB-KW"/>
</dbReference>
<dbReference type="EMBL" id="FQZN01000022">
    <property type="protein sequence ID" value="SHJ31837.1"/>
    <property type="molecule type" value="Genomic_DNA"/>
</dbReference>
<dbReference type="CDD" id="cd23947">
    <property type="entry name" value="PAPS_reductase-like_YbdN"/>
    <property type="match status" value="1"/>
</dbReference>
<accession>A0A1M6IBQ5</accession>
<name>A0A1M6IBQ5_9BACE</name>
<dbReference type="GeneID" id="92713408"/>
<dbReference type="InterPro" id="IPR014729">
    <property type="entry name" value="Rossmann-like_a/b/a_fold"/>
</dbReference>
<keyword evidence="1" id="KW-0808">Transferase</keyword>
<dbReference type="AlphaFoldDB" id="A0A1M6IBQ5"/>
<organism evidence="1 2">
    <name type="scientific">Bacteroides stercorirosoris</name>
    <dbReference type="NCBI Taxonomy" id="871324"/>
    <lineage>
        <taxon>Bacteria</taxon>
        <taxon>Pseudomonadati</taxon>
        <taxon>Bacteroidota</taxon>
        <taxon>Bacteroidia</taxon>
        <taxon>Bacteroidales</taxon>
        <taxon>Bacteroidaceae</taxon>
        <taxon>Bacteroides</taxon>
    </lineage>
</organism>
<dbReference type="Proteomes" id="UP000184192">
    <property type="component" value="Unassembled WGS sequence"/>
</dbReference>